<dbReference type="OrthoDB" id="434800at2"/>
<dbReference type="SUPFAM" id="SSF50978">
    <property type="entry name" value="WD40 repeat-like"/>
    <property type="match status" value="2"/>
</dbReference>
<dbReference type="PANTHER" id="PTHR19848">
    <property type="entry name" value="WD40 REPEAT PROTEIN"/>
    <property type="match status" value="1"/>
</dbReference>
<feature type="repeat" description="WD" evidence="3">
    <location>
        <begin position="969"/>
        <end position="1008"/>
    </location>
</feature>
<protein>
    <recommendedName>
        <fullName evidence="4">NACHT-associated inactive Restriction Endonuclease 1 sensor domain-containing protein</fullName>
    </recommendedName>
</protein>
<evidence type="ECO:0000259" key="4">
    <source>
        <dbReference type="Pfam" id="PF22722"/>
    </source>
</evidence>
<feature type="repeat" description="WD" evidence="3">
    <location>
        <begin position="810"/>
        <end position="849"/>
    </location>
</feature>
<dbReference type="Pfam" id="PF00400">
    <property type="entry name" value="WD40"/>
    <property type="match status" value="13"/>
</dbReference>
<feature type="repeat" description="WD" evidence="3">
    <location>
        <begin position="1049"/>
        <end position="1088"/>
    </location>
</feature>
<dbReference type="InterPro" id="IPR027417">
    <property type="entry name" value="P-loop_NTPase"/>
</dbReference>
<dbReference type="SUPFAM" id="SSF52540">
    <property type="entry name" value="P-loop containing nucleoside triphosphate hydrolases"/>
    <property type="match status" value="1"/>
</dbReference>
<dbReference type="PANTHER" id="PTHR19848:SF8">
    <property type="entry name" value="F-BOX AND WD REPEAT DOMAIN CONTAINING 7"/>
    <property type="match status" value="1"/>
</dbReference>
<feature type="repeat" description="WD" evidence="3">
    <location>
        <begin position="1129"/>
        <end position="1168"/>
    </location>
</feature>
<dbReference type="SUPFAM" id="SSF50998">
    <property type="entry name" value="Quinoprotein alcohol dehydrogenase-like"/>
    <property type="match status" value="1"/>
</dbReference>
<feature type="repeat" description="WD" evidence="3">
    <location>
        <begin position="1209"/>
        <end position="1248"/>
    </location>
</feature>
<organism evidence="5 6">
    <name type="scientific">Chamaesiphon polymorphus CCALA 037</name>
    <dbReference type="NCBI Taxonomy" id="2107692"/>
    <lineage>
        <taxon>Bacteria</taxon>
        <taxon>Bacillati</taxon>
        <taxon>Cyanobacteriota</taxon>
        <taxon>Cyanophyceae</taxon>
        <taxon>Gomontiellales</taxon>
        <taxon>Chamaesiphonaceae</taxon>
        <taxon>Chamaesiphon</taxon>
    </lineage>
</organism>
<sequence length="1324" mass="148036">MAKSLIASDKGLQLIDEGREKQGWHRNDKRFLEAAEISRATLNRFYAQQPIKHDNFVAICKAVGIEKWQRVAATVLSGEKPQVVAEVPPNSLAELDRELRAWFKALRYEIEPDYRVETEEYFEWIIRIPVRSRFDRVLIHGINGEAGMQDLARVEAVVKERNLDEGCVVTDYRVSRSVAAYLAAEEEKGNNSAEPTLRERIVCLTFDELIDRDVDFSPYIQWLEAEIQRLGIEREYLQLNCSKPEKDSQGKYLPPNDKAEGAERIDDYMDEWLESAQKNHISVLGEFGTGKTWFALHYAWVGIQAYLQAKTKRVKRPRLPLLITLRDYAKALNVDTVIAGFFFVNHNIRLNADVFDRLNRMGKLLILFDGFDEMANKINSQDAIDNFWALAEVIVPNSKAILTCRTEHFPTTAVTADTLAGKKLASTQEKVAMAPKFEILNLHPLSIDQIKQVFTNRGATIESIDLVLSNPELYDLVKRPMMVDLVLAALPEISAGQKIDLARVYLYALKQKLAQDIETKRTFTSMADKVFFLCEVSWAMLSQNKLTLHYSQFPDRLREVFGDAIEDKALDHWHYDMMCQTILIRDHDGNYRPAHKSLLEFFVAFKFAAELGLLHPDFLDLVREPSEQSLPIAERGYQWADYWQHCRETHGNKRDIARFKRVEIANLVATFGASPLIPAVMNLLLPMLDLQVSYRQMNPLLELMQWTQAKTLEQAKWLGSNAGSALVKLNPYGLEYRDLSQAVLPDIDLVGAGLREVNLAGANLTNAATTKTFSTCTTIATSPDGRYFFTGHDDGTVRIWTIGGQELFICHSHQSLVNSLAVSGQWLFSGSEDNTIKQWEITTGGCLQTFSGHQAAVSSLAVSGQWLFSGSINGIKQWEIDTGRCLQTFSGHQAWIRSIAISGEWLFSSSGDETVKQWDIGTGCCLQTFIGHQDSVSSIAVSDQWLFSGSGDKTIKQWDIGTGCCLQTFIGHQAWVRSIAISGEWLFSGSGDETVKQWDIGTGSCLQTFSGHQAAVSSIAVSGEWLYSGSNDNTVKQWDIGTGQCLQTFSGHQAWVRSIAVSGEWLYSGSNDYTVKQWDIGTGQCIQTFIGHQAEVSSIAVSGEWLYSSSVDKTVKQWDLATGSCLQTFSGHQEWVTSLAVSGKWLYSGSYDDTVKQWDIGTGQCLQTFSSHQYSVISLAVSEKWLYSGSNDYTVKQWDIDTGECVYTFSGHQSLISSIAVSGEWLYSGSGDDTVKQWEIATGRCLQTFSGHQDWVRSIAISGKWLFSGSGDNTIKQWEIATGECIATFDNFLCAGANITGVRGLTEAQIASLETLGAVSNAVE</sequence>
<keyword evidence="2" id="KW-0677">Repeat</keyword>
<keyword evidence="6" id="KW-1185">Reference proteome</keyword>
<evidence type="ECO:0000256" key="2">
    <source>
        <dbReference type="ARBA" id="ARBA00022737"/>
    </source>
</evidence>
<feature type="repeat" description="WD" evidence="3">
    <location>
        <begin position="777"/>
        <end position="802"/>
    </location>
</feature>
<feature type="repeat" description="WD" evidence="3">
    <location>
        <begin position="1169"/>
        <end position="1208"/>
    </location>
</feature>
<dbReference type="PROSITE" id="PS50294">
    <property type="entry name" value="WD_REPEATS_REGION"/>
    <property type="match status" value="11"/>
</dbReference>
<feature type="repeat" description="WD" evidence="3">
    <location>
        <begin position="1009"/>
        <end position="1048"/>
    </location>
</feature>
<evidence type="ECO:0000256" key="3">
    <source>
        <dbReference type="PROSITE-ProRule" id="PRU00221"/>
    </source>
</evidence>
<dbReference type="Gene3D" id="3.40.50.300">
    <property type="entry name" value="P-loop containing nucleotide triphosphate hydrolases"/>
    <property type="match status" value="1"/>
</dbReference>
<dbReference type="InterPro" id="IPR036322">
    <property type="entry name" value="WD40_repeat_dom_sf"/>
</dbReference>
<comment type="caution">
    <text evidence="5">The sequence shown here is derived from an EMBL/GenBank/DDBJ whole genome shotgun (WGS) entry which is preliminary data.</text>
</comment>
<dbReference type="CDD" id="cd00200">
    <property type="entry name" value="WD40"/>
    <property type="match status" value="2"/>
</dbReference>
<dbReference type="InterPro" id="IPR011047">
    <property type="entry name" value="Quinoprotein_ADH-like_sf"/>
</dbReference>
<dbReference type="RefSeq" id="WP_106301179.1">
    <property type="nucleotide sequence ID" value="NZ_PVWO01000043.1"/>
</dbReference>
<dbReference type="SMART" id="SM00320">
    <property type="entry name" value="WD40"/>
    <property type="match status" value="13"/>
</dbReference>
<reference evidence="5 6" key="1">
    <citation type="submission" date="2018-03" db="EMBL/GenBank/DDBJ databases">
        <title>The ancient ancestry and fast evolution of plastids.</title>
        <authorList>
            <person name="Moore K.R."/>
            <person name="Magnabosco C."/>
            <person name="Momper L."/>
            <person name="Gold D.A."/>
            <person name="Bosak T."/>
            <person name="Fournier G.P."/>
        </authorList>
    </citation>
    <scope>NUCLEOTIDE SEQUENCE [LARGE SCALE GENOMIC DNA]</scope>
    <source>
        <strain evidence="5 6">CCALA 037</strain>
    </source>
</reference>
<dbReference type="InterPro" id="IPR020472">
    <property type="entry name" value="WD40_PAC1"/>
</dbReference>
<feature type="repeat" description="WD" evidence="3">
    <location>
        <begin position="1249"/>
        <end position="1288"/>
    </location>
</feature>
<dbReference type="InterPro" id="IPR054557">
    <property type="entry name" value="NA-iREase1_dom"/>
</dbReference>
<name>A0A2T1GKG6_9CYAN</name>
<evidence type="ECO:0000313" key="5">
    <source>
        <dbReference type="EMBL" id="PSB58219.1"/>
    </source>
</evidence>
<feature type="domain" description="NACHT-associated inactive Restriction Endonuclease 1 sensor" evidence="4">
    <location>
        <begin position="95"/>
        <end position="211"/>
    </location>
</feature>
<keyword evidence="1 3" id="KW-0853">WD repeat</keyword>
<dbReference type="InterPro" id="IPR001680">
    <property type="entry name" value="WD40_rpt"/>
</dbReference>
<dbReference type="Gene3D" id="2.130.10.10">
    <property type="entry name" value="YVTN repeat-like/Quinoprotein amine dehydrogenase"/>
    <property type="match status" value="4"/>
</dbReference>
<feature type="repeat" description="WD" evidence="3">
    <location>
        <begin position="1089"/>
        <end position="1128"/>
    </location>
</feature>
<dbReference type="PROSITE" id="PS50231">
    <property type="entry name" value="RICIN_B_LECTIN"/>
    <property type="match status" value="1"/>
</dbReference>
<dbReference type="PROSITE" id="PS50082">
    <property type="entry name" value="WD_REPEATS_2"/>
    <property type="match status" value="12"/>
</dbReference>
<dbReference type="Proteomes" id="UP000238937">
    <property type="component" value="Unassembled WGS sequence"/>
</dbReference>
<dbReference type="PRINTS" id="PR00320">
    <property type="entry name" value="GPROTEINBRPT"/>
</dbReference>
<proteinExistence type="predicted"/>
<dbReference type="Pfam" id="PF22722">
    <property type="entry name" value="NA-iREase1"/>
    <property type="match status" value="1"/>
</dbReference>
<evidence type="ECO:0000256" key="1">
    <source>
        <dbReference type="ARBA" id="ARBA00022574"/>
    </source>
</evidence>
<feature type="repeat" description="WD" evidence="3">
    <location>
        <begin position="929"/>
        <end position="968"/>
    </location>
</feature>
<dbReference type="EMBL" id="PVWO01000043">
    <property type="protein sequence ID" value="PSB58219.1"/>
    <property type="molecule type" value="Genomic_DNA"/>
</dbReference>
<accession>A0A2T1GKG6</accession>
<dbReference type="InterPro" id="IPR015943">
    <property type="entry name" value="WD40/YVTN_repeat-like_dom_sf"/>
</dbReference>
<feature type="repeat" description="WD" evidence="3">
    <location>
        <begin position="889"/>
        <end position="928"/>
    </location>
</feature>
<gene>
    <name evidence="5" type="ORF">C7B77_05510</name>
</gene>
<evidence type="ECO:0000313" key="6">
    <source>
        <dbReference type="Proteomes" id="UP000238937"/>
    </source>
</evidence>